<protein>
    <recommendedName>
        <fullName evidence="3">SprT domain-containing protein</fullName>
    </recommendedName>
</protein>
<dbReference type="Proteomes" id="UP001179181">
    <property type="component" value="Unassembled WGS sequence"/>
</dbReference>
<comment type="caution">
    <text evidence="1">The sequence shown here is derived from an EMBL/GenBank/DDBJ whole genome shotgun (WGS) entry which is preliminary data.</text>
</comment>
<organism evidence="1 2">
    <name type="scientific">Dyadobacter arcticus</name>
    <dbReference type="NCBI Taxonomy" id="1078754"/>
    <lineage>
        <taxon>Bacteria</taxon>
        <taxon>Pseudomonadati</taxon>
        <taxon>Bacteroidota</taxon>
        <taxon>Cytophagia</taxon>
        <taxon>Cytophagales</taxon>
        <taxon>Spirosomataceae</taxon>
        <taxon>Dyadobacter</taxon>
    </lineage>
</organism>
<name>A0ABX0UQX0_9BACT</name>
<evidence type="ECO:0008006" key="3">
    <source>
        <dbReference type="Google" id="ProtNLM"/>
    </source>
</evidence>
<keyword evidence="2" id="KW-1185">Reference proteome</keyword>
<evidence type="ECO:0000313" key="2">
    <source>
        <dbReference type="Proteomes" id="UP001179181"/>
    </source>
</evidence>
<sequence>MKNISFAMHVPALASSYCEELYHNHKFEFFLSRPRRTRLGDFTARPGFTPRITVNVNLNHYNFLITYLHEVAHCVVHYKYKGRLKKRIAPHGAEWKQEFRTLLLPMMTESIFPEDILSPLLRYAQNPAASTGSDLLLFNAIRQYDEQALQMGRIALMQLNEGSNFVFQNRTFTRGTMRRTRVLCTDKASQRLYTIPAHALVEAC</sequence>
<evidence type="ECO:0000313" key="1">
    <source>
        <dbReference type="EMBL" id="NIJ55391.1"/>
    </source>
</evidence>
<reference evidence="1 2" key="1">
    <citation type="submission" date="2020-03" db="EMBL/GenBank/DDBJ databases">
        <title>Genomic Encyclopedia of Type Strains, Phase IV (KMG-IV): sequencing the most valuable type-strain genomes for metagenomic binning, comparative biology and taxonomic classification.</title>
        <authorList>
            <person name="Goeker M."/>
        </authorList>
    </citation>
    <scope>NUCLEOTIDE SEQUENCE [LARGE SCALE GENOMIC DNA]</scope>
    <source>
        <strain evidence="1 2">DSM 102865</strain>
    </source>
</reference>
<dbReference type="EMBL" id="JAASQJ010000005">
    <property type="protein sequence ID" value="NIJ55391.1"/>
    <property type="molecule type" value="Genomic_DNA"/>
</dbReference>
<gene>
    <name evidence="1" type="ORF">FHS68_004580</name>
</gene>
<accession>A0ABX0UQX0</accession>
<dbReference type="RefSeq" id="WP_229212024.1">
    <property type="nucleotide sequence ID" value="NZ_JAASQJ010000005.1"/>
</dbReference>
<proteinExistence type="predicted"/>